<organism evidence="2 3">
    <name type="scientific">Rhodohalobacter mucosus</name>
    <dbReference type="NCBI Taxonomy" id="2079485"/>
    <lineage>
        <taxon>Bacteria</taxon>
        <taxon>Pseudomonadati</taxon>
        <taxon>Balneolota</taxon>
        <taxon>Balneolia</taxon>
        <taxon>Balneolales</taxon>
        <taxon>Balneolaceae</taxon>
        <taxon>Rhodohalobacter</taxon>
    </lineage>
</organism>
<feature type="transmembrane region" description="Helical" evidence="1">
    <location>
        <begin position="62"/>
        <end position="83"/>
    </location>
</feature>
<keyword evidence="3" id="KW-1185">Reference proteome</keyword>
<dbReference type="OrthoDB" id="9855341at2"/>
<keyword evidence="1" id="KW-0812">Transmembrane</keyword>
<keyword evidence="1" id="KW-1133">Transmembrane helix</keyword>
<evidence type="ECO:0000313" key="2">
    <source>
        <dbReference type="EMBL" id="PWN06603.1"/>
    </source>
</evidence>
<protein>
    <submittedName>
        <fullName evidence="2">Uncharacterized protein</fullName>
    </submittedName>
</protein>
<evidence type="ECO:0000256" key="1">
    <source>
        <dbReference type="SAM" id="Phobius"/>
    </source>
</evidence>
<gene>
    <name evidence="2" type="ORF">DDZ15_08785</name>
</gene>
<dbReference type="Proteomes" id="UP000245533">
    <property type="component" value="Unassembled WGS sequence"/>
</dbReference>
<accession>A0A316TPQ3</accession>
<sequence length="94" mass="10243">MKRDTASGVIKLTAILVIFSGLVLISVVFLQIQNMNSMFQEMAGQAETFGEMERTMMASSGIGQTGYITPVVIMIWGAILYALNRPLSLLVAKD</sequence>
<comment type="caution">
    <text evidence="2">The sequence shown here is derived from an EMBL/GenBank/DDBJ whole genome shotgun (WGS) entry which is preliminary data.</text>
</comment>
<dbReference type="AlphaFoldDB" id="A0A316TPQ3"/>
<name>A0A316TPQ3_9BACT</name>
<feature type="transmembrane region" description="Helical" evidence="1">
    <location>
        <begin position="12"/>
        <end position="32"/>
    </location>
</feature>
<keyword evidence="1" id="KW-0472">Membrane</keyword>
<dbReference type="RefSeq" id="WP_109646718.1">
    <property type="nucleotide sequence ID" value="NZ_QGGB01000006.1"/>
</dbReference>
<proteinExistence type="predicted"/>
<evidence type="ECO:0000313" key="3">
    <source>
        <dbReference type="Proteomes" id="UP000245533"/>
    </source>
</evidence>
<reference evidence="2 3" key="1">
    <citation type="submission" date="2018-05" db="EMBL/GenBank/DDBJ databases">
        <title>Rhodohalobacter halophilus gen. nov., sp. nov., a moderately halophilic member of the family Balneolaceae.</title>
        <authorList>
            <person name="Liu Z.-W."/>
        </authorList>
    </citation>
    <scope>NUCLEOTIDE SEQUENCE [LARGE SCALE GENOMIC DNA]</scope>
    <source>
        <strain evidence="2 3">8A47</strain>
    </source>
</reference>
<dbReference type="EMBL" id="QGGB01000006">
    <property type="protein sequence ID" value="PWN06603.1"/>
    <property type="molecule type" value="Genomic_DNA"/>
</dbReference>